<dbReference type="AlphaFoldDB" id="A0A699VYN7"/>
<accession>A0A699VYN7</accession>
<gene>
    <name evidence="1" type="ORF">Tci_912591</name>
</gene>
<dbReference type="EMBL" id="BKCJ011536840">
    <property type="protein sequence ID" value="GFD40622.1"/>
    <property type="molecule type" value="Genomic_DNA"/>
</dbReference>
<reference evidence="1" key="1">
    <citation type="journal article" date="2019" name="Sci. Rep.">
        <title>Draft genome of Tanacetum cinerariifolium, the natural source of mosquito coil.</title>
        <authorList>
            <person name="Yamashiro T."/>
            <person name="Shiraishi A."/>
            <person name="Satake H."/>
            <person name="Nakayama K."/>
        </authorList>
    </citation>
    <scope>NUCLEOTIDE SEQUENCE</scope>
</reference>
<comment type="caution">
    <text evidence="1">The sequence shown here is derived from an EMBL/GenBank/DDBJ whole genome shotgun (WGS) entry which is preliminary data.</text>
</comment>
<name>A0A699VYN7_TANCI</name>
<protein>
    <submittedName>
        <fullName evidence="1">Putative reverse transcriptase domain-containing protein</fullName>
    </submittedName>
</protein>
<proteinExistence type="predicted"/>
<keyword evidence="1" id="KW-0548">Nucleotidyltransferase</keyword>
<keyword evidence="1" id="KW-0695">RNA-directed DNA polymerase</keyword>
<organism evidence="1">
    <name type="scientific">Tanacetum cinerariifolium</name>
    <name type="common">Dalmatian daisy</name>
    <name type="synonym">Chrysanthemum cinerariifolium</name>
    <dbReference type="NCBI Taxonomy" id="118510"/>
    <lineage>
        <taxon>Eukaryota</taxon>
        <taxon>Viridiplantae</taxon>
        <taxon>Streptophyta</taxon>
        <taxon>Embryophyta</taxon>
        <taxon>Tracheophyta</taxon>
        <taxon>Spermatophyta</taxon>
        <taxon>Magnoliopsida</taxon>
        <taxon>eudicotyledons</taxon>
        <taxon>Gunneridae</taxon>
        <taxon>Pentapetalae</taxon>
        <taxon>asterids</taxon>
        <taxon>campanulids</taxon>
        <taxon>Asterales</taxon>
        <taxon>Asteraceae</taxon>
        <taxon>Asteroideae</taxon>
        <taxon>Anthemideae</taxon>
        <taxon>Anthemidinae</taxon>
        <taxon>Tanacetum</taxon>
    </lineage>
</organism>
<sequence length="50" mass="5505">MAKGRMTASILSCVKAVEKKPVGIRVACEFPEVFPDDLSGLPPVREVEFR</sequence>
<dbReference type="GO" id="GO:0003964">
    <property type="term" value="F:RNA-directed DNA polymerase activity"/>
    <property type="evidence" value="ECO:0007669"/>
    <property type="project" value="UniProtKB-KW"/>
</dbReference>
<evidence type="ECO:0000313" key="1">
    <source>
        <dbReference type="EMBL" id="GFD40622.1"/>
    </source>
</evidence>
<keyword evidence="1" id="KW-0808">Transferase</keyword>
<feature type="non-terminal residue" evidence="1">
    <location>
        <position position="50"/>
    </location>
</feature>